<proteinExistence type="predicted"/>
<feature type="compositionally biased region" description="Pro residues" evidence="1">
    <location>
        <begin position="142"/>
        <end position="154"/>
    </location>
</feature>
<comment type="caution">
    <text evidence="2">The sequence shown here is derived from an EMBL/GenBank/DDBJ whole genome shotgun (WGS) entry which is preliminary data.</text>
</comment>
<gene>
    <name evidence="2" type="ORF">CCMP2556_LOCUS38317</name>
</gene>
<dbReference type="Proteomes" id="UP001642484">
    <property type="component" value="Unassembled WGS sequence"/>
</dbReference>
<feature type="compositionally biased region" description="Basic and acidic residues" evidence="1">
    <location>
        <begin position="387"/>
        <end position="397"/>
    </location>
</feature>
<protein>
    <recommendedName>
        <fullName evidence="4">Tyr recombinase domain-containing protein</fullName>
    </recommendedName>
</protein>
<organism evidence="2 3">
    <name type="scientific">Durusdinium trenchii</name>
    <dbReference type="NCBI Taxonomy" id="1381693"/>
    <lineage>
        <taxon>Eukaryota</taxon>
        <taxon>Sar</taxon>
        <taxon>Alveolata</taxon>
        <taxon>Dinophyceae</taxon>
        <taxon>Suessiales</taxon>
        <taxon>Symbiodiniaceae</taxon>
        <taxon>Durusdinium</taxon>
    </lineage>
</organism>
<evidence type="ECO:0000313" key="2">
    <source>
        <dbReference type="EMBL" id="CAK9077745.1"/>
    </source>
</evidence>
<feature type="compositionally biased region" description="Acidic residues" evidence="1">
    <location>
        <begin position="108"/>
        <end position="124"/>
    </location>
</feature>
<evidence type="ECO:0008006" key="4">
    <source>
        <dbReference type="Google" id="ProtNLM"/>
    </source>
</evidence>
<evidence type="ECO:0000256" key="1">
    <source>
        <dbReference type="SAM" id="MobiDB-lite"/>
    </source>
</evidence>
<dbReference type="EMBL" id="CAXAMN010023461">
    <property type="protein sequence ID" value="CAK9077745.1"/>
    <property type="molecule type" value="Genomic_DNA"/>
</dbReference>
<feature type="region of interest" description="Disordered" evidence="1">
    <location>
        <begin position="86"/>
        <end position="160"/>
    </location>
</feature>
<feature type="region of interest" description="Disordered" evidence="1">
    <location>
        <begin position="270"/>
        <end position="525"/>
    </location>
</feature>
<feature type="compositionally biased region" description="Polar residues" evidence="1">
    <location>
        <begin position="449"/>
        <end position="470"/>
    </location>
</feature>
<keyword evidence="3" id="KW-1185">Reference proteome</keyword>
<feature type="compositionally biased region" description="Acidic residues" evidence="1">
    <location>
        <begin position="270"/>
        <end position="284"/>
    </location>
</feature>
<sequence>MLQLPVARNPTYGQRVCHRSEDILPDIQPWPGRRWDLVQSIAELTSHGFRSLRCSLATVAGKKSLREEVVVRYLRNLSAGIRANVEAAGSRADKPAAAGKRAKQAYSESEEEVFEEETEEEEEPETVHRPLGGTGDRKPPEPKGPPPAKRPPVPDQSGDVLVVDLGTSSYQAMPRVLGYFLVIEVQLIPGTGTLAVRCKSLGSSDASLNKDLSSRFNRREGWLHFCSSNPCIEEHAGDIHVGDVVWHTLSGAEDQLTPAAVRSARKWLAESEEAPWTEDADPVEPEAGTAPGPARPEEESRASALRRTSKAIEVDASPPTLGGARKGGEEGGLKTDEAKDKTKEKASVRRAPNRAPSGGQKPSSAKQVKGKGVGNGAPSAPALPPDKLQKLREDLQRSKAKLAGGGPPEPPPDNSSADDGEGSESDSNDYSASGSSESVEETALGAGTLMNQPTKVSQRASSQKAISAGTSEGFHEQLIRRAAGNRPQTPSGHHKEDNDKMATRSSDKKRKKEKSGGESIGSATQEEIAQTAWVGSEHAAGAYLRAAATECRGGHAGNAPWRPNFKVMTYLSLIIKPQFPHRPKEMRELHMLASTIDLLRQGQLAKLGDVLAGRLVAIHQSLLDASWVSARHLEVLPMPEGAALGDGVLLAARKHGRQVTKAQDVNAYWPTGKGRGKGSWWKGQEGENDCRQVTRDGYEVQPVSTDAEPPLQRMSVGEKGLEIFAEGLANVSTIAQAGCFAAWLIAHAEGATQSELSIVVRKVVFEHCWKPQIIPKKGMIFPMRAGELEGFVRSLRHCSLEQALDPTFAESWKLQAWQLCARVGLNAVSGSLQPLAEGRLNAIQNRAAASLTKSCGRLLELKGVHPCTADSVEDELKGKRLSYTGEEVSTCHPLTLDQVLPGLPPAGHGGSVDALSLLSSGTSRDRPWWHVYLDNFCAGQKVMAGEHAQAGQALHNCIEDAWAGSGLVSSEKKRVSNASRVQELGAWLDGDNQMISVSGERMLKLRAHARRGIVLRDAIVKPRTLQQDYQFGRKLLPLFRKATTEEDLDNSICNWIEQAWAKGRPLYHISTALCGVQFFCPGIRGKIPESWRLFKVWRRLEVPCRAPPMAQEIVFAIAGLAIHRGDLIFGALILAAFEGLLRTGEMLNLCGSDLLIRNGQGLIRLANTKTSGRKGVTEVVSLQHPWVLLVLQTLLEYLQEKNLKFLTPRNGDEGQLDSRCEPNLSCGVQPDYQVSSAA</sequence>
<name>A0ABP0PNZ8_9DINO</name>
<feature type="compositionally biased region" description="Basic and acidic residues" evidence="1">
    <location>
        <begin position="493"/>
        <end position="506"/>
    </location>
</feature>
<evidence type="ECO:0000313" key="3">
    <source>
        <dbReference type="Proteomes" id="UP001642484"/>
    </source>
</evidence>
<accession>A0ABP0PNZ8</accession>
<reference evidence="2 3" key="1">
    <citation type="submission" date="2024-02" db="EMBL/GenBank/DDBJ databases">
        <authorList>
            <person name="Chen Y."/>
            <person name="Shah S."/>
            <person name="Dougan E. K."/>
            <person name="Thang M."/>
            <person name="Chan C."/>
        </authorList>
    </citation>
    <scope>NUCLEOTIDE SEQUENCE [LARGE SCALE GENOMIC DNA]</scope>
</reference>
<feature type="compositionally biased region" description="Acidic residues" evidence="1">
    <location>
        <begin position="416"/>
        <end position="427"/>
    </location>
</feature>
<feature type="compositionally biased region" description="Basic and acidic residues" evidence="1">
    <location>
        <begin position="326"/>
        <end position="347"/>
    </location>
</feature>
<feature type="compositionally biased region" description="Low complexity" evidence="1">
    <location>
        <begin position="428"/>
        <end position="437"/>
    </location>
</feature>